<dbReference type="AlphaFoldDB" id="A0A4S8JZ52"/>
<organism evidence="1 2">
    <name type="scientific">Musa balbisiana</name>
    <name type="common">Banana</name>
    <dbReference type="NCBI Taxonomy" id="52838"/>
    <lineage>
        <taxon>Eukaryota</taxon>
        <taxon>Viridiplantae</taxon>
        <taxon>Streptophyta</taxon>
        <taxon>Embryophyta</taxon>
        <taxon>Tracheophyta</taxon>
        <taxon>Spermatophyta</taxon>
        <taxon>Magnoliopsida</taxon>
        <taxon>Liliopsida</taxon>
        <taxon>Zingiberales</taxon>
        <taxon>Musaceae</taxon>
        <taxon>Musa</taxon>
    </lineage>
</organism>
<keyword evidence="2" id="KW-1185">Reference proteome</keyword>
<dbReference type="Proteomes" id="UP000317650">
    <property type="component" value="Chromosome 5"/>
</dbReference>
<comment type="caution">
    <text evidence="1">The sequence shown here is derived from an EMBL/GenBank/DDBJ whole genome shotgun (WGS) entry which is preliminary data.</text>
</comment>
<proteinExistence type="predicted"/>
<accession>A0A4S8JZ52</accession>
<evidence type="ECO:0000313" key="1">
    <source>
        <dbReference type="EMBL" id="THU67636.1"/>
    </source>
</evidence>
<evidence type="ECO:0000313" key="2">
    <source>
        <dbReference type="Proteomes" id="UP000317650"/>
    </source>
</evidence>
<name>A0A4S8JZ52_MUSBA</name>
<protein>
    <submittedName>
        <fullName evidence="1">Uncharacterized protein</fullName>
    </submittedName>
</protein>
<sequence>MGVLRSMLTAMVGSTLRGQARISALAYAGFNDGSTADAVREAAAVGEADGVSTGEGDHVSRGEVVLAEHGGEEVDAEFGAREVAGYLISSRRNPVAPTQLHGEGRTAGLVHKVPSELIHVKIGAKI</sequence>
<dbReference type="EMBL" id="PYDT01000003">
    <property type="protein sequence ID" value="THU67636.1"/>
    <property type="molecule type" value="Genomic_DNA"/>
</dbReference>
<reference evidence="1 2" key="1">
    <citation type="journal article" date="2019" name="Nat. Plants">
        <title>Genome sequencing of Musa balbisiana reveals subgenome evolution and function divergence in polyploid bananas.</title>
        <authorList>
            <person name="Yao X."/>
        </authorList>
    </citation>
    <scope>NUCLEOTIDE SEQUENCE [LARGE SCALE GENOMIC DNA]</scope>
    <source>
        <strain evidence="2">cv. DH-PKW</strain>
        <tissue evidence="1">Leaves</tissue>
    </source>
</reference>
<gene>
    <name evidence="1" type="ORF">C4D60_Mb05t26800</name>
</gene>